<evidence type="ECO:0000256" key="3">
    <source>
        <dbReference type="ARBA" id="ARBA00022768"/>
    </source>
</evidence>
<proteinExistence type="inferred from homology"/>
<dbReference type="PROSITE" id="PS01126">
    <property type="entry name" value="EF_TS_1"/>
    <property type="match status" value="1"/>
</dbReference>
<accession>A0A1M6S5L3</accession>
<sequence>MISAEQVKLLRELTGAGMLECKKALEEANGDIEKAKEILRVRGLAKAEKKAGRVAKEGIVYAFVSEDRKKGVLIELNCETDFVARNELFNELALRLAKHIAHVEENKNKQGSGELVADQPFFEDPSKKVQDVLKEYIARIGENIVLRRFARFDAEGYVHAYVHGIGRVGVLLEFKAPSLDDSTLRVVQDIAMQIAAMKPEFVSVETIPQDVLERERKILAEQTRQEGKPENLIDRIVEGKLKKFYQEKVLLEQPFIKDDKKRVADYIKEALPELKIERFVRFEVGEG</sequence>
<keyword evidence="3 5" id="KW-0251">Elongation factor</keyword>
<dbReference type="STRING" id="381751.SAMN05444391_0886"/>
<evidence type="ECO:0000313" key="9">
    <source>
        <dbReference type="EMBL" id="SHK39949.1"/>
    </source>
</evidence>
<evidence type="ECO:0000256" key="6">
    <source>
        <dbReference type="RuleBase" id="RU000642"/>
    </source>
</evidence>
<dbReference type="Gene3D" id="1.10.286.20">
    <property type="match status" value="1"/>
</dbReference>
<comment type="subcellular location">
    <subcellularLocation>
        <location evidence="5 7">Cytoplasm</location>
    </subcellularLocation>
</comment>
<dbReference type="InterPro" id="IPR036402">
    <property type="entry name" value="EF-Ts_dimer_sf"/>
</dbReference>
<dbReference type="Proteomes" id="UP000189810">
    <property type="component" value="Chromosome I"/>
</dbReference>
<dbReference type="HAMAP" id="MF_00050">
    <property type="entry name" value="EF_Ts"/>
    <property type="match status" value="1"/>
</dbReference>
<dbReference type="PANTHER" id="PTHR11741">
    <property type="entry name" value="ELONGATION FACTOR TS"/>
    <property type="match status" value="1"/>
</dbReference>
<dbReference type="EMBL" id="LT670846">
    <property type="protein sequence ID" value="SHK39949.1"/>
    <property type="molecule type" value="Genomic_DNA"/>
</dbReference>
<dbReference type="InterPro" id="IPR018101">
    <property type="entry name" value="Transl_elong_Ts_CS"/>
</dbReference>
<evidence type="ECO:0000256" key="5">
    <source>
        <dbReference type="HAMAP-Rule" id="MF_00050"/>
    </source>
</evidence>
<evidence type="ECO:0000256" key="1">
    <source>
        <dbReference type="ARBA" id="ARBA00005532"/>
    </source>
</evidence>
<dbReference type="GO" id="GO:0005737">
    <property type="term" value="C:cytoplasm"/>
    <property type="evidence" value="ECO:0007669"/>
    <property type="project" value="UniProtKB-SubCell"/>
</dbReference>
<feature type="region of interest" description="Involved in Mg(2+) ion dislocation from EF-Tu" evidence="5">
    <location>
        <begin position="80"/>
        <end position="83"/>
    </location>
</feature>
<gene>
    <name evidence="5" type="primary">tsf</name>
    <name evidence="9" type="ORF">SAMN05444391_0886</name>
</gene>
<dbReference type="AlphaFoldDB" id="A0A1M6S5L3"/>
<evidence type="ECO:0000256" key="4">
    <source>
        <dbReference type="ARBA" id="ARBA00022917"/>
    </source>
</evidence>
<dbReference type="InterPro" id="IPR014039">
    <property type="entry name" value="Transl_elong_EFTs/EF1B_dimer"/>
</dbReference>
<feature type="domain" description="Translation elongation factor EFTs/EF1B dimerisation" evidence="8">
    <location>
        <begin position="71"/>
        <end position="286"/>
    </location>
</feature>
<dbReference type="PANTHER" id="PTHR11741:SF0">
    <property type="entry name" value="ELONGATION FACTOR TS, MITOCHONDRIAL"/>
    <property type="match status" value="1"/>
</dbReference>
<evidence type="ECO:0000256" key="2">
    <source>
        <dbReference type="ARBA" id="ARBA00016956"/>
    </source>
</evidence>
<keyword evidence="10" id="KW-1185">Reference proteome</keyword>
<dbReference type="OrthoDB" id="9808348at2"/>
<dbReference type="FunFam" id="1.10.8.10:FF:000001">
    <property type="entry name" value="Elongation factor Ts"/>
    <property type="match status" value="1"/>
</dbReference>
<name>A0A1M6S5L3_9AQUI</name>
<keyword evidence="4 5" id="KW-0648">Protein biosynthesis</keyword>
<keyword evidence="5" id="KW-0963">Cytoplasm</keyword>
<comment type="similarity">
    <text evidence="1 5 6">Belongs to the EF-Ts family.</text>
</comment>
<dbReference type="GO" id="GO:0003746">
    <property type="term" value="F:translation elongation factor activity"/>
    <property type="evidence" value="ECO:0007669"/>
    <property type="project" value="UniProtKB-UniRule"/>
</dbReference>
<dbReference type="PROSITE" id="PS01127">
    <property type="entry name" value="EF_TS_2"/>
    <property type="match status" value="1"/>
</dbReference>
<dbReference type="Gene3D" id="3.30.479.20">
    <property type="entry name" value="Elongation factor Ts, dimerisation domain"/>
    <property type="match status" value="2"/>
</dbReference>
<evidence type="ECO:0000313" key="10">
    <source>
        <dbReference type="Proteomes" id="UP000189810"/>
    </source>
</evidence>
<dbReference type="Gene3D" id="1.10.8.10">
    <property type="entry name" value="DNA helicase RuvA subunit, C-terminal domain"/>
    <property type="match status" value="1"/>
</dbReference>
<dbReference type="Pfam" id="PF00889">
    <property type="entry name" value="EF_TS"/>
    <property type="match status" value="1"/>
</dbReference>
<dbReference type="CDD" id="cd14275">
    <property type="entry name" value="UBA_EF-Ts"/>
    <property type="match status" value="1"/>
</dbReference>
<organism evidence="9 10">
    <name type="scientific">Thermocrinis minervae</name>
    <dbReference type="NCBI Taxonomy" id="381751"/>
    <lineage>
        <taxon>Bacteria</taxon>
        <taxon>Pseudomonadati</taxon>
        <taxon>Aquificota</taxon>
        <taxon>Aquificia</taxon>
        <taxon>Aquificales</taxon>
        <taxon>Aquificaceae</taxon>
        <taxon>Thermocrinis</taxon>
    </lineage>
</organism>
<dbReference type="SUPFAM" id="SSF54713">
    <property type="entry name" value="Elongation factor Ts (EF-Ts), dimerisation domain"/>
    <property type="match status" value="2"/>
</dbReference>
<dbReference type="InterPro" id="IPR009060">
    <property type="entry name" value="UBA-like_sf"/>
</dbReference>
<dbReference type="NCBIfam" id="TIGR00116">
    <property type="entry name" value="tsf"/>
    <property type="match status" value="1"/>
</dbReference>
<evidence type="ECO:0000259" key="8">
    <source>
        <dbReference type="Pfam" id="PF00889"/>
    </source>
</evidence>
<evidence type="ECO:0000256" key="7">
    <source>
        <dbReference type="RuleBase" id="RU000643"/>
    </source>
</evidence>
<reference evidence="9 10" key="1">
    <citation type="submission" date="2016-11" db="EMBL/GenBank/DDBJ databases">
        <authorList>
            <person name="Jaros S."/>
            <person name="Januszkiewicz K."/>
            <person name="Wedrychowicz H."/>
        </authorList>
    </citation>
    <scope>NUCLEOTIDE SEQUENCE [LARGE SCALE GENOMIC DNA]</scope>
    <source>
        <strain evidence="9 10">DSM 19557</strain>
    </source>
</reference>
<dbReference type="RefSeq" id="WP_079654017.1">
    <property type="nucleotide sequence ID" value="NZ_LT670846.1"/>
</dbReference>
<comment type="function">
    <text evidence="5 6">Associates with the EF-Tu.GDP complex and induces the exchange of GDP to GTP. It remains bound to the aminoacyl-tRNA.EF-Tu.GTP complex up to the GTP hydrolysis stage on the ribosome.</text>
</comment>
<protein>
    <recommendedName>
        <fullName evidence="2 5">Elongation factor Ts</fullName>
        <shortName evidence="5">EF-Ts</shortName>
    </recommendedName>
</protein>
<dbReference type="InterPro" id="IPR001816">
    <property type="entry name" value="Transl_elong_EFTs/EF1B"/>
</dbReference>
<dbReference type="FunFam" id="1.10.286.20:FF:000001">
    <property type="entry name" value="Elongation factor Ts"/>
    <property type="match status" value="1"/>
</dbReference>
<dbReference type="SUPFAM" id="SSF46934">
    <property type="entry name" value="UBA-like"/>
    <property type="match status" value="1"/>
</dbReference>